<gene>
    <name evidence="1" type="ORF">ILYODFUR_009553</name>
</gene>
<evidence type="ECO:0000313" key="1">
    <source>
        <dbReference type="EMBL" id="MEQ2236156.1"/>
    </source>
</evidence>
<organism evidence="1 2">
    <name type="scientific">Ilyodon furcidens</name>
    <name type="common">goldbreast splitfin</name>
    <dbReference type="NCBI Taxonomy" id="33524"/>
    <lineage>
        <taxon>Eukaryota</taxon>
        <taxon>Metazoa</taxon>
        <taxon>Chordata</taxon>
        <taxon>Craniata</taxon>
        <taxon>Vertebrata</taxon>
        <taxon>Euteleostomi</taxon>
        <taxon>Actinopterygii</taxon>
        <taxon>Neopterygii</taxon>
        <taxon>Teleostei</taxon>
        <taxon>Neoteleostei</taxon>
        <taxon>Acanthomorphata</taxon>
        <taxon>Ovalentaria</taxon>
        <taxon>Atherinomorphae</taxon>
        <taxon>Cyprinodontiformes</taxon>
        <taxon>Goodeidae</taxon>
        <taxon>Ilyodon</taxon>
    </lineage>
</organism>
<accession>A0ABV0TUK0</accession>
<keyword evidence="2" id="KW-1185">Reference proteome</keyword>
<comment type="caution">
    <text evidence="1">The sequence shown here is derived from an EMBL/GenBank/DDBJ whole genome shotgun (WGS) entry which is preliminary data.</text>
</comment>
<proteinExistence type="predicted"/>
<evidence type="ECO:0000313" key="2">
    <source>
        <dbReference type="Proteomes" id="UP001482620"/>
    </source>
</evidence>
<reference evidence="1 2" key="1">
    <citation type="submission" date="2021-06" db="EMBL/GenBank/DDBJ databases">
        <authorList>
            <person name="Palmer J.M."/>
        </authorList>
    </citation>
    <scope>NUCLEOTIDE SEQUENCE [LARGE SCALE GENOMIC DNA]</scope>
    <source>
        <strain evidence="2">if_2019</strain>
        <tissue evidence="1">Muscle</tissue>
    </source>
</reference>
<name>A0ABV0TUK0_9TELE</name>
<sequence>MIRKTYWSEAGKHAIYYFWKDEEFRQETCIHLIQSGYTNSNHISQSDAGGGICPAPTLFLCSALRSPLTFGS</sequence>
<dbReference type="EMBL" id="JAHRIQ010047010">
    <property type="protein sequence ID" value="MEQ2236156.1"/>
    <property type="molecule type" value="Genomic_DNA"/>
</dbReference>
<protein>
    <submittedName>
        <fullName evidence="1">Uncharacterized protein</fullName>
    </submittedName>
</protein>
<dbReference type="Proteomes" id="UP001482620">
    <property type="component" value="Unassembled WGS sequence"/>
</dbReference>